<dbReference type="EMBL" id="JAHLKM010000024">
    <property type="protein sequence ID" value="MCQ4334391.1"/>
    <property type="molecule type" value="Genomic_DNA"/>
</dbReference>
<dbReference type="PROSITE" id="PS51257">
    <property type="entry name" value="PROKAR_LIPOPROTEIN"/>
    <property type="match status" value="1"/>
</dbReference>
<reference evidence="2" key="1">
    <citation type="journal article" date="2023" name="Front. Microbiol.">
        <title>Genomic-based phylogenetic and metabolic analyses of the genus Natronomonas, and description of Natronomonas aquatica sp. nov.</title>
        <authorList>
            <person name="Garcia-Roldan A."/>
            <person name="Duran-Viseras A."/>
            <person name="de la Haba R.R."/>
            <person name="Corral P."/>
            <person name="Sanchez-Porro C."/>
            <person name="Ventosa A."/>
        </authorList>
    </citation>
    <scope>NUCLEOTIDE SEQUENCE</scope>
    <source>
        <strain evidence="2">F2-12</strain>
    </source>
</reference>
<protein>
    <submittedName>
        <fullName evidence="2">Uncharacterized protein</fullName>
    </submittedName>
</protein>
<sequence>MAARREFLTGIAVAAAGCLGPGVSSRGADESGDGGSTDAGSDTDTDDTDDESRYHLRGAPVEADDREPVLSTDDDAVARIEPLVDLLEEVTETFEVKYASLSPSDAGAFEEVTADVERYAAGNPPGYYIDHEGTVVSVSSSG</sequence>
<comment type="caution">
    <text evidence="2">The sequence shown here is derived from an EMBL/GenBank/DDBJ whole genome shotgun (WGS) entry which is preliminary data.</text>
</comment>
<dbReference type="RefSeq" id="WP_256030427.1">
    <property type="nucleotide sequence ID" value="NZ_JAHLKM010000024.1"/>
</dbReference>
<evidence type="ECO:0000313" key="3">
    <source>
        <dbReference type="Proteomes" id="UP001139494"/>
    </source>
</evidence>
<feature type="region of interest" description="Disordered" evidence="1">
    <location>
        <begin position="18"/>
        <end position="74"/>
    </location>
</feature>
<evidence type="ECO:0000256" key="1">
    <source>
        <dbReference type="SAM" id="MobiDB-lite"/>
    </source>
</evidence>
<dbReference type="AlphaFoldDB" id="A0A9R1D6J8"/>
<organism evidence="2 3">
    <name type="scientific">Natronomonas aquatica</name>
    <dbReference type="NCBI Taxonomy" id="2841590"/>
    <lineage>
        <taxon>Archaea</taxon>
        <taxon>Methanobacteriati</taxon>
        <taxon>Methanobacteriota</taxon>
        <taxon>Stenosarchaea group</taxon>
        <taxon>Halobacteria</taxon>
        <taxon>Halobacteriales</taxon>
        <taxon>Natronomonadaceae</taxon>
        <taxon>Natronomonas</taxon>
    </lineage>
</organism>
<name>A0A9R1D6J8_9EURY</name>
<accession>A0A9R1D6J8</accession>
<dbReference type="Proteomes" id="UP001139494">
    <property type="component" value="Unassembled WGS sequence"/>
</dbReference>
<keyword evidence="3" id="KW-1185">Reference proteome</keyword>
<feature type="compositionally biased region" description="Acidic residues" evidence="1">
    <location>
        <begin position="41"/>
        <end position="50"/>
    </location>
</feature>
<proteinExistence type="predicted"/>
<gene>
    <name evidence="2" type="ORF">KM295_13080</name>
</gene>
<evidence type="ECO:0000313" key="2">
    <source>
        <dbReference type="EMBL" id="MCQ4334391.1"/>
    </source>
</evidence>